<proteinExistence type="inferred from homology"/>
<comment type="subcellular location">
    <subcellularLocation>
        <location evidence="1">Cell inner membrane</location>
        <topology evidence="1">Multi-pass membrane protein</topology>
    </subcellularLocation>
    <subcellularLocation>
        <location evidence="10">Cell membrane</location>
        <topology evidence="10">Multi-pass membrane protein</topology>
    </subcellularLocation>
</comment>
<dbReference type="NCBIfam" id="TIGR01726">
    <property type="entry name" value="HEQRo_perm_3TM"/>
    <property type="match status" value="1"/>
</dbReference>
<gene>
    <name evidence="12" type="primary">hisQ</name>
    <name evidence="12" type="ORF">HH682_06370</name>
</gene>
<accession>A0ABS5SVD1</accession>
<dbReference type="PANTHER" id="PTHR30133:SF1">
    <property type="entry name" value="HISTIDINE TRANSPORT SYSTEM PERMEASE PROTEIN HISQ"/>
    <property type="match status" value="1"/>
</dbReference>
<dbReference type="EMBL" id="JABBFR010000006">
    <property type="protein sequence ID" value="MBT0724069.1"/>
    <property type="molecule type" value="Genomic_DNA"/>
</dbReference>
<feature type="transmembrane region" description="Helical" evidence="10">
    <location>
        <begin position="51"/>
        <end position="70"/>
    </location>
</feature>
<evidence type="ECO:0000256" key="6">
    <source>
        <dbReference type="ARBA" id="ARBA00022692"/>
    </source>
</evidence>
<protein>
    <submittedName>
        <fullName evidence="12">Histidine ABC transporter permease HisQ</fullName>
    </submittedName>
</protein>
<keyword evidence="3 10" id="KW-0813">Transport</keyword>
<evidence type="ECO:0000256" key="1">
    <source>
        <dbReference type="ARBA" id="ARBA00004429"/>
    </source>
</evidence>
<dbReference type="Gene3D" id="1.10.3720.10">
    <property type="entry name" value="MetI-like"/>
    <property type="match status" value="1"/>
</dbReference>
<dbReference type="PANTHER" id="PTHR30133">
    <property type="entry name" value="CATIONIC AMINO ACID TRANSPORTER, MEMBRANE COMPONENT"/>
    <property type="match status" value="1"/>
</dbReference>
<keyword evidence="5" id="KW-0997">Cell inner membrane</keyword>
<keyword evidence="8 10" id="KW-1133">Transmembrane helix</keyword>
<sequence>MLEGYGQVILQGTWMTLQLALSALVLAIIIGLGGAAARLSRYVWLRAIGTAYTTVIRGIPDLVLMLLIFYGLQIALNQLTHGLNIAHIDIAPLPAGIITLGFIYGAYFTETFRGAALAVPIGQREAAIAYGMTAWQCFVRINFPLMMRFALPAIGNNWQVILKATALVSILGLEELVKATQLAGKSTWQPLFFALVAGAVYLLFTLVSQLILSGLTRTYTVGVKKVTL</sequence>
<comment type="similarity">
    <text evidence="2">Belongs to the binding-protein-dependent transport system permease family. HisMQ subfamily.</text>
</comment>
<dbReference type="InterPro" id="IPR035906">
    <property type="entry name" value="MetI-like_sf"/>
</dbReference>
<evidence type="ECO:0000256" key="10">
    <source>
        <dbReference type="RuleBase" id="RU363032"/>
    </source>
</evidence>
<name>A0ABS5SVD1_9GAMM</name>
<dbReference type="InterPro" id="IPR000515">
    <property type="entry name" value="MetI-like"/>
</dbReference>
<evidence type="ECO:0000256" key="7">
    <source>
        <dbReference type="ARBA" id="ARBA00022970"/>
    </source>
</evidence>
<dbReference type="RefSeq" id="WP_214236759.1">
    <property type="nucleotide sequence ID" value="NZ_JABBFR010000006.1"/>
</dbReference>
<dbReference type="CDD" id="cd06261">
    <property type="entry name" value="TM_PBP2"/>
    <property type="match status" value="1"/>
</dbReference>
<evidence type="ECO:0000259" key="11">
    <source>
        <dbReference type="PROSITE" id="PS50928"/>
    </source>
</evidence>
<evidence type="ECO:0000313" key="12">
    <source>
        <dbReference type="EMBL" id="MBT0724069.1"/>
    </source>
</evidence>
<evidence type="ECO:0000256" key="9">
    <source>
        <dbReference type="ARBA" id="ARBA00023136"/>
    </source>
</evidence>
<dbReference type="NCBIfam" id="NF011714">
    <property type="entry name" value="PRK15135.1"/>
    <property type="match status" value="1"/>
</dbReference>
<comment type="caution">
    <text evidence="12">The sequence shown here is derived from an EMBL/GenBank/DDBJ whole genome shotgun (WGS) entry which is preliminary data.</text>
</comment>
<feature type="domain" description="ABC transmembrane type-1" evidence="11">
    <location>
        <begin position="13"/>
        <end position="212"/>
    </location>
</feature>
<evidence type="ECO:0000256" key="2">
    <source>
        <dbReference type="ARBA" id="ARBA00010072"/>
    </source>
</evidence>
<dbReference type="InterPro" id="IPR010065">
    <property type="entry name" value="AA_ABC_transptr_permease_3TM"/>
</dbReference>
<evidence type="ECO:0000256" key="5">
    <source>
        <dbReference type="ARBA" id="ARBA00022519"/>
    </source>
</evidence>
<keyword evidence="4" id="KW-1003">Cell membrane</keyword>
<keyword evidence="9 10" id="KW-0472">Membrane</keyword>
<evidence type="ECO:0000256" key="4">
    <source>
        <dbReference type="ARBA" id="ARBA00022475"/>
    </source>
</evidence>
<dbReference type="InterPro" id="IPR051613">
    <property type="entry name" value="ABC_transp_permease_HisMQ"/>
</dbReference>
<evidence type="ECO:0000256" key="3">
    <source>
        <dbReference type="ARBA" id="ARBA00022448"/>
    </source>
</evidence>
<dbReference type="Pfam" id="PF00528">
    <property type="entry name" value="BPD_transp_1"/>
    <property type="match status" value="1"/>
</dbReference>
<keyword evidence="7" id="KW-0029">Amino-acid transport</keyword>
<evidence type="ECO:0000256" key="8">
    <source>
        <dbReference type="ARBA" id="ARBA00022989"/>
    </source>
</evidence>
<evidence type="ECO:0000313" key="13">
    <source>
        <dbReference type="Proteomes" id="UP000790096"/>
    </source>
</evidence>
<reference evidence="12 13" key="1">
    <citation type="submission" date="2020-04" db="EMBL/GenBank/DDBJ databases">
        <title>Genome sequencing of Rosenbergiella species.</title>
        <authorList>
            <person name="Alvarez-Perez S."/>
            <person name="Lievens B."/>
        </authorList>
    </citation>
    <scope>NUCLEOTIDE SEQUENCE [LARGE SCALE GENOMIC DNA]</scope>
    <source>
        <strain evidence="12 13">S61</strain>
    </source>
</reference>
<keyword evidence="6 10" id="KW-0812">Transmembrane</keyword>
<dbReference type="PROSITE" id="PS50928">
    <property type="entry name" value="ABC_TM1"/>
    <property type="match status" value="1"/>
</dbReference>
<feature type="transmembrane region" description="Helical" evidence="10">
    <location>
        <begin position="191"/>
        <end position="215"/>
    </location>
</feature>
<feature type="transmembrane region" description="Helical" evidence="10">
    <location>
        <begin position="90"/>
        <end position="108"/>
    </location>
</feature>
<keyword evidence="13" id="KW-1185">Reference proteome</keyword>
<feature type="transmembrane region" description="Helical" evidence="10">
    <location>
        <begin position="20"/>
        <end position="39"/>
    </location>
</feature>
<organism evidence="12 13">
    <name type="scientific">Rosenbergiella gaditana</name>
    <dbReference type="NCBI Taxonomy" id="2726987"/>
    <lineage>
        <taxon>Bacteria</taxon>
        <taxon>Pseudomonadati</taxon>
        <taxon>Pseudomonadota</taxon>
        <taxon>Gammaproteobacteria</taxon>
        <taxon>Enterobacterales</taxon>
        <taxon>Erwiniaceae</taxon>
        <taxon>Rosenbergiella</taxon>
    </lineage>
</organism>
<dbReference type="Proteomes" id="UP000790096">
    <property type="component" value="Unassembled WGS sequence"/>
</dbReference>
<dbReference type="SUPFAM" id="SSF161098">
    <property type="entry name" value="MetI-like"/>
    <property type="match status" value="1"/>
</dbReference>